<protein>
    <submittedName>
        <fullName evidence="6">Uncharacterized protein</fullName>
    </submittedName>
</protein>
<name>A0A382HB08_9ZZZZ</name>
<evidence type="ECO:0000256" key="2">
    <source>
        <dbReference type="ARBA" id="ARBA00022692"/>
    </source>
</evidence>
<organism evidence="6">
    <name type="scientific">marine metagenome</name>
    <dbReference type="NCBI Taxonomy" id="408172"/>
    <lineage>
        <taxon>unclassified sequences</taxon>
        <taxon>metagenomes</taxon>
        <taxon>ecological metagenomes</taxon>
    </lineage>
</organism>
<feature type="non-terminal residue" evidence="6">
    <location>
        <position position="91"/>
    </location>
</feature>
<keyword evidence="4 5" id="KW-0472">Membrane</keyword>
<sequence length="91" mass="10264">MQELDFGILVLMGLSGWSCFRHGFTRSVRGILSIALGVLMANQFWPLLASLIVVYLEKTETAKWISVIIIVVSVSIMVDFFLERFGVIIEK</sequence>
<dbReference type="EMBL" id="UINC01060199">
    <property type="protein sequence ID" value="SVB84456.1"/>
    <property type="molecule type" value="Genomic_DNA"/>
</dbReference>
<feature type="transmembrane region" description="Helical" evidence="5">
    <location>
        <begin position="62"/>
        <end position="82"/>
    </location>
</feature>
<reference evidence="6" key="1">
    <citation type="submission" date="2018-05" db="EMBL/GenBank/DDBJ databases">
        <authorList>
            <person name="Lanie J.A."/>
            <person name="Ng W.-L."/>
            <person name="Kazmierczak K.M."/>
            <person name="Andrzejewski T.M."/>
            <person name="Davidsen T.M."/>
            <person name="Wayne K.J."/>
            <person name="Tettelin H."/>
            <person name="Glass J.I."/>
            <person name="Rusch D."/>
            <person name="Podicherti R."/>
            <person name="Tsui H.-C.T."/>
            <person name="Winkler M.E."/>
        </authorList>
    </citation>
    <scope>NUCLEOTIDE SEQUENCE</scope>
</reference>
<dbReference type="InterPro" id="IPR003825">
    <property type="entry name" value="Colicin-V_CvpA"/>
</dbReference>
<evidence type="ECO:0000256" key="5">
    <source>
        <dbReference type="SAM" id="Phobius"/>
    </source>
</evidence>
<feature type="transmembrane region" description="Helical" evidence="5">
    <location>
        <begin position="31"/>
        <end position="56"/>
    </location>
</feature>
<dbReference type="Pfam" id="PF02674">
    <property type="entry name" value="Colicin_V"/>
    <property type="match status" value="1"/>
</dbReference>
<dbReference type="AlphaFoldDB" id="A0A382HB08"/>
<evidence type="ECO:0000313" key="6">
    <source>
        <dbReference type="EMBL" id="SVB84456.1"/>
    </source>
</evidence>
<accession>A0A382HB08</accession>
<evidence type="ECO:0000256" key="3">
    <source>
        <dbReference type="ARBA" id="ARBA00022989"/>
    </source>
</evidence>
<dbReference type="GO" id="GO:0016020">
    <property type="term" value="C:membrane"/>
    <property type="evidence" value="ECO:0007669"/>
    <property type="project" value="UniProtKB-SubCell"/>
</dbReference>
<feature type="transmembrane region" description="Helical" evidence="5">
    <location>
        <begin position="6"/>
        <end position="24"/>
    </location>
</feature>
<gene>
    <name evidence="6" type="ORF">METZ01_LOCUS237310</name>
</gene>
<dbReference type="GO" id="GO:0009403">
    <property type="term" value="P:toxin biosynthetic process"/>
    <property type="evidence" value="ECO:0007669"/>
    <property type="project" value="InterPro"/>
</dbReference>
<keyword evidence="3 5" id="KW-1133">Transmembrane helix</keyword>
<evidence type="ECO:0000256" key="4">
    <source>
        <dbReference type="ARBA" id="ARBA00023136"/>
    </source>
</evidence>
<comment type="subcellular location">
    <subcellularLocation>
        <location evidence="1">Membrane</location>
        <topology evidence="1">Multi-pass membrane protein</topology>
    </subcellularLocation>
</comment>
<keyword evidence="2 5" id="KW-0812">Transmembrane</keyword>
<evidence type="ECO:0000256" key="1">
    <source>
        <dbReference type="ARBA" id="ARBA00004141"/>
    </source>
</evidence>
<proteinExistence type="predicted"/>